<dbReference type="Proteomes" id="UP000184031">
    <property type="component" value="Unassembled WGS sequence"/>
</dbReference>
<evidence type="ECO:0000256" key="2">
    <source>
        <dbReference type="ARBA" id="ARBA00022490"/>
    </source>
</evidence>
<proteinExistence type="inferred from homology"/>
<gene>
    <name evidence="8" type="primary">tilS</name>
    <name evidence="10" type="ORF">SAMN04487891_108230</name>
    <name evidence="11" type="ORF">SAMN05216293_3137</name>
</gene>
<feature type="domain" description="Lysidine-tRNA(Ile) synthetase C-terminal" evidence="9">
    <location>
        <begin position="359"/>
        <end position="433"/>
    </location>
</feature>
<dbReference type="GO" id="GO:0006400">
    <property type="term" value="P:tRNA modification"/>
    <property type="evidence" value="ECO:0007669"/>
    <property type="project" value="UniProtKB-UniRule"/>
</dbReference>
<dbReference type="AlphaFoldDB" id="A0A1M6ZJF5"/>
<dbReference type="Pfam" id="PF11734">
    <property type="entry name" value="TilS_C"/>
    <property type="match status" value="1"/>
</dbReference>
<dbReference type="Pfam" id="PF01171">
    <property type="entry name" value="ATP_bind_3"/>
    <property type="match status" value="1"/>
</dbReference>
<keyword evidence="2 8" id="KW-0963">Cytoplasm</keyword>
<evidence type="ECO:0000313" key="11">
    <source>
        <dbReference type="EMBL" id="SHL30597.1"/>
    </source>
</evidence>
<evidence type="ECO:0000256" key="5">
    <source>
        <dbReference type="ARBA" id="ARBA00022741"/>
    </source>
</evidence>
<dbReference type="PANTHER" id="PTHR43033:SF1">
    <property type="entry name" value="TRNA(ILE)-LYSIDINE SYNTHASE-RELATED"/>
    <property type="match status" value="1"/>
</dbReference>
<dbReference type="NCBIfam" id="TIGR02433">
    <property type="entry name" value="lysidine_TilS_C"/>
    <property type="match status" value="1"/>
</dbReference>
<evidence type="ECO:0000256" key="4">
    <source>
        <dbReference type="ARBA" id="ARBA00022694"/>
    </source>
</evidence>
<dbReference type="GO" id="GO:0032267">
    <property type="term" value="F:tRNA(Ile)-lysidine synthase activity"/>
    <property type="evidence" value="ECO:0007669"/>
    <property type="project" value="UniProtKB-EC"/>
</dbReference>
<dbReference type="HAMAP" id="MF_01161">
    <property type="entry name" value="tRNA_Ile_lys_synt"/>
    <property type="match status" value="1"/>
</dbReference>
<comment type="subcellular location">
    <subcellularLocation>
        <location evidence="1 8">Cytoplasm</location>
    </subcellularLocation>
</comment>
<dbReference type="SUPFAM" id="SSF56037">
    <property type="entry name" value="PheT/TilS domain"/>
    <property type="match status" value="1"/>
</dbReference>
<keyword evidence="3 8" id="KW-0436">Ligase</keyword>
<evidence type="ECO:0000256" key="7">
    <source>
        <dbReference type="ARBA" id="ARBA00048539"/>
    </source>
</evidence>
<dbReference type="InterPro" id="IPR011063">
    <property type="entry name" value="TilS/TtcA_N"/>
</dbReference>
<dbReference type="RefSeq" id="WP_072881607.1">
    <property type="nucleotide sequence ID" value="NZ_FOKU01000008.1"/>
</dbReference>
<evidence type="ECO:0000256" key="6">
    <source>
        <dbReference type="ARBA" id="ARBA00022840"/>
    </source>
</evidence>
<comment type="domain">
    <text evidence="8">The N-terminal region contains the highly conserved SGGXDS motif, predicted to be a P-loop motif involved in ATP binding.</text>
</comment>
<protein>
    <recommendedName>
        <fullName evidence="8">tRNA(Ile)-lysidine synthase</fullName>
        <ecNumber evidence="8">6.3.4.19</ecNumber>
    </recommendedName>
    <alternativeName>
        <fullName evidence="8">tRNA(Ile)-2-lysyl-cytidine synthase</fullName>
    </alternativeName>
    <alternativeName>
        <fullName evidence="8">tRNA(Ile)-lysidine synthetase</fullName>
    </alternativeName>
</protein>
<comment type="caution">
    <text evidence="11">The sequence shown here is derived from an EMBL/GenBank/DDBJ whole genome shotgun (WGS) entry which is preliminary data.</text>
</comment>
<dbReference type="PANTHER" id="PTHR43033">
    <property type="entry name" value="TRNA(ILE)-LYSIDINE SYNTHASE-RELATED"/>
    <property type="match status" value="1"/>
</dbReference>
<dbReference type="CDD" id="cd01992">
    <property type="entry name" value="TilS_N"/>
    <property type="match status" value="1"/>
</dbReference>
<accession>A0A1M6ZJF5</accession>
<reference evidence="11 12" key="1">
    <citation type="submission" date="2016-11" db="EMBL/GenBank/DDBJ databases">
        <authorList>
            <person name="Varghese N."/>
            <person name="Submissions S."/>
        </authorList>
    </citation>
    <scope>NUCLEOTIDE SEQUENCE [LARGE SCALE GENOMIC DNA]</scope>
    <source>
        <strain evidence="11 12">CGMCC 1.12174</strain>
        <strain evidence="10 13">DSM 26351</strain>
    </source>
</reference>
<evidence type="ECO:0000313" key="13">
    <source>
        <dbReference type="Proteomes" id="UP000198940"/>
    </source>
</evidence>
<comment type="function">
    <text evidence="8">Ligates lysine onto the cytidine present at position 34 of the AUA codon-specific tRNA(Ile) that contains the anticodon CAU, in an ATP-dependent manner. Cytidine is converted to lysidine, thus changing the amino acid specificity of the tRNA from methionine to isoleucine.</text>
</comment>
<dbReference type="GO" id="GO:0005737">
    <property type="term" value="C:cytoplasm"/>
    <property type="evidence" value="ECO:0007669"/>
    <property type="project" value="UniProtKB-SubCell"/>
</dbReference>
<dbReference type="EMBL" id="FRAT01000009">
    <property type="protein sequence ID" value="SHL30597.1"/>
    <property type="molecule type" value="Genomic_DNA"/>
</dbReference>
<evidence type="ECO:0000313" key="10">
    <source>
        <dbReference type="EMBL" id="SFC30983.1"/>
    </source>
</evidence>
<name>A0A1M6ZJF5_9FLAO</name>
<dbReference type="NCBIfam" id="TIGR02432">
    <property type="entry name" value="lysidine_TilS_N"/>
    <property type="match status" value="1"/>
</dbReference>
<keyword evidence="4 8" id="KW-0819">tRNA processing</keyword>
<comment type="similarity">
    <text evidence="8">Belongs to the tRNA(Ile)-lysidine synthase family.</text>
</comment>
<comment type="catalytic activity">
    <reaction evidence="7 8">
        <text>cytidine(34) in tRNA(Ile2) + L-lysine + ATP = lysidine(34) in tRNA(Ile2) + AMP + diphosphate + H(+)</text>
        <dbReference type="Rhea" id="RHEA:43744"/>
        <dbReference type="Rhea" id="RHEA-COMP:10625"/>
        <dbReference type="Rhea" id="RHEA-COMP:10670"/>
        <dbReference type="ChEBI" id="CHEBI:15378"/>
        <dbReference type="ChEBI" id="CHEBI:30616"/>
        <dbReference type="ChEBI" id="CHEBI:32551"/>
        <dbReference type="ChEBI" id="CHEBI:33019"/>
        <dbReference type="ChEBI" id="CHEBI:82748"/>
        <dbReference type="ChEBI" id="CHEBI:83665"/>
        <dbReference type="ChEBI" id="CHEBI:456215"/>
        <dbReference type="EC" id="6.3.4.19"/>
    </reaction>
</comment>
<dbReference type="InterPro" id="IPR012796">
    <property type="entry name" value="Lysidine-tRNA-synth_C"/>
</dbReference>
<evidence type="ECO:0000313" key="12">
    <source>
        <dbReference type="Proteomes" id="UP000184031"/>
    </source>
</evidence>
<feature type="binding site" evidence="8">
    <location>
        <begin position="26"/>
        <end position="31"/>
    </location>
    <ligand>
        <name>ATP</name>
        <dbReference type="ChEBI" id="CHEBI:30616"/>
    </ligand>
</feature>
<sequence length="435" mass="50236">MLEKFKKHVDLDLPFLKGKRLLVACSGGGDSVVLAHLTQRSGLDMALAHCNFGLRAAESDGDEDFVRRLAEQLGVEVLVKRFDTEAYAEKNRGSIQMAARDLRYQWFQEVLEKEGFDFLVTAHHADDNVETFLINLSRGTGIEGLLGIPEVNGKTVRPMLAFSQDEVMAYAHSEQILWREDSSNTSNKYLRNRIRHEVVPKLKELHPTFLQNFMRTQSHLLQTHVLMDNHIQTIKAKLFVENGGSITIDIGELERLQPTAAYLYEVFKAYGFTEWDDVHHLLTAMSGKEVVSKTHRLLKDRQHLILSELESIPKRSYLIFENEEQLDLPLNLNLEDVNSIEKSGQNTIFMDKEKLNFPLVLRNWEKGDYFYPFGMQGRKKLSKFFKDEKMDVVSKEKQWLLCSDNDIVWVVGKRADERFKVEDSTRQIVKITWAT</sequence>
<keyword evidence="5 8" id="KW-0547">Nucleotide-binding</keyword>
<dbReference type="SMART" id="SM00977">
    <property type="entry name" value="TilS_C"/>
    <property type="match status" value="1"/>
</dbReference>
<keyword evidence="13" id="KW-1185">Reference proteome</keyword>
<dbReference type="InterPro" id="IPR014729">
    <property type="entry name" value="Rossmann-like_a/b/a_fold"/>
</dbReference>
<dbReference type="GO" id="GO:0005524">
    <property type="term" value="F:ATP binding"/>
    <property type="evidence" value="ECO:0007669"/>
    <property type="project" value="UniProtKB-UniRule"/>
</dbReference>
<evidence type="ECO:0000256" key="3">
    <source>
        <dbReference type="ARBA" id="ARBA00022598"/>
    </source>
</evidence>
<evidence type="ECO:0000259" key="9">
    <source>
        <dbReference type="SMART" id="SM00977"/>
    </source>
</evidence>
<organism evidence="11 12">
    <name type="scientific">Flagellimonas taeanensis</name>
    <dbReference type="NCBI Taxonomy" id="1005926"/>
    <lineage>
        <taxon>Bacteria</taxon>
        <taxon>Pseudomonadati</taxon>
        <taxon>Bacteroidota</taxon>
        <taxon>Flavobacteriia</taxon>
        <taxon>Flavobacteriales</taxon>
        <taxon>Flavobacteriaceae</taxon>
        <taxon>Flagellimonas</taxon>
    </lineage>
</organism>
<dbReference type="OrthoDB" id="9807403at2"/>
<dbReference type="EC" id="6.3.4.19" evidence="8"/>
<dbReference type="Proteomes" id="UP000198940">
    <property type="component" value="Unassembled WGS sequence"/>
</dbReference>
<dbReference type="Gene3D" id="3.40.50.620">
    <property type="entry name" value="HUPs"/>
    <property type="match status" value="1"/>
</dbReference>
<evidence type="ECO:0000256" key="1">
    <source>
        <dbReference type="ARBA" id="ARBA00004496"/>
    </source>
</evidence>
<dbReference type="STRING" id="1055723.SAMN05216293_3137"/>
<evidence type="ECO:0000256" key="8">
    <source>
        <dbReference type="HAMAP-Rule" id="MF_01161"/>
    </source>
</evidence>
<dbReference type="EMBL" id="FOKU01000008">
    <property type="protein sequence ID" value="SFC30983.1"/>
    <property type="molecule type" value="Genomic_DNA"/>
</dbReference>
<keyword evidence="6 8" id="KW-0067">ATP-binding</keyword>
<dbReference type="SUPFAM" id="SSF52402">
    <property type="entry name" value="Adenine nucleotide alpha hydrolases-like"/>
    <property type="match status" value="1"/>
</dbReference>
<dbReference type="InterPro" id="IPR012094">
    <property type="entry name" value="tRNA_Ile_lys_synt"/>
</dbReference>
<dbReference type="InterPro" id="IPR012795">
    <property type="entry name" value="tRNA_Ile_lys_synt_N"/>
</dbReference>